<protein>
    <submittedName>
        <fullName evidence="2">Uncharacterized protein</fullName>
    </submittedName>
</protein>
<dbReference type="AlphaFoldDB" id="U2Y5F4"/>
<dbReference type="Gene3D" id="1.20.5.340">
    <property type="match status" value="1"/>
</dbReference>
<sequence length="72" mass="8790">MPMNEYYYYVPTLDDYRQQPPASQFWPGYPGGPFANWARRIERLERAVERLDRRLDRVESRLDRIERRLGLS</sequence>
<evidence type="ECO:0000313" key="2">
    <source>
        <dbReference type="EMBL" id="GAD11848.1"/>
    </source>
</evidence>
<reference evidence="3" key="1">
    <citation type="journal article" date="2013" name="Genome Announc.">
        <title>Draft Genome Sequence of Geobacillus kaustophilus GBlys, a Lysogenic Strain with Bacteriophage phiOH2.</title>
        <authorList>
            <person name="Doi K."/>
            <person name="Mori K."/>
            <person name="Martono H."/>
            <person name="Nagayoshi Y."/>
            <person name="Fujino Y."/>
            <person name="Tashiro K."/>
            <person name="Kuhara S."/>
            <person name="Ohshima T."/>
        </authorList>
    </citation>
    <scope>NUCLEOTIDE SEQUENCE [LARGE SCALE GENOMIC DNA]</scope>
    <source>
        <strain evidence="3">GBlys</strain>
    </source>
</reference>
<comment type="caution">
    <text evidence="2">The sequence shown here is derived from an EMBL/GenBank/DDBJ whole genome shotgun (WGS) entry which is preliminary data.</text>
</comment>
<evidence type="ECO:0000256" key="1">
    <source>
        <dbReference type="SAM" id="Coils"/>
    </source>
</evidence>
<accession>U2Y5F4</accession>
<proteinExistence type="predicted"/>
<feature type="coiled-coil region" evidence="1">
    <location>
        <begin position="34"/>
        <end position="68"/>
    </location>
</feature>
<dbReference type="EMBL" id="BASG01000001">
    <property type="protein sequence ID" value="GAD11848.1"/>
    <property type="molecule type" value="Genomic_DNA"/>
</dbReference>
<dbReference type="Proteomes" id="UP000016424">
    <property type="component" value="Unassembled WGS sequence"/>
</dbReference>
<name>U2Y5F4_GEOKU</name>
<evidence type="ECO:0000313" key="3">
    <source>
        <dbReference type="Proteomes" id="UP000016424"/>
    </source>
</evidence>
<organism evidence="2 3">
    <name type="scientific">Geobacillus kaustophilus GBlys</name>
    <dbReference type="NCBI Taxonomy" id="1337888"/>
    <lineage>
        <taxon>Bacteria</taxon>
        <taxon>Bacillati</taxon>
        <taxon>Bacillota</taxon>
        <taxon>Bacilli</taxon>
        <taxon>Bacillales</taxon>
        <taxon>Anoxybacillaceae</taxon>
        <taxon>Geobacillus</taxon>
        <taxon>Geobacillus thermoleovorans group</taxon>
    </lineage>
</organism>
<keyword evidence="1" id="KW-0175">Coiled coil</keyword>
<gene>
    <name evidence="2" type="ORF">GBL_0065</name>
</gene>